<organism evidence="1 2">
    <name type="scientific">Candidatus Collierbacteria bacterium RIFOXYA2_FULL_46_10</name>
    <dbReference type="NCBI Taxonomy" id="1817726"/>
    <lineage>
        <taxon>Bacteria</taxon>
        <taxon>Candidatus Collieribacteriota</taxon>
    </lineage>
</organism>
<protein>
    <submittedName>
        <fullName evidence="1">Uncharacterized protein</fullName>
    </submittedName>
</protein>
<evidence type="ECO:0000313" key="1">
    <source>
        <dbReference type="EMBL" id="OGD74076.1"/>
    </source>
</evidence>
<accession>A0A1F5F3C7</accession>
<dbReference type="EMBL" id="MFAK01000041">
    <property type="protein sequence ID" value="OGD74076.1"/>
    <property type="molecule type" value="Genomic_DNA"/>
</dbReference>
<dbReference type="AlphaFoldDB" id="A0A1F5F3C7"/>
<dbReference type="Proteomes" id="UP000176191">
    <property type="component" value="Unassembled WGS sequence"/>
</dbReference>
<comment type="caution">
    <text evidence="1">The sequence shown here is derived from an EMBL/GenBank/DDBJ whole genome shotgun (WGS) entry which is preliminary data.</text>
</comment>
<gene>
    <name evidence="1" type="ORF">A2228_00390</name>
</gene>
<sequence length="81" mass="9252">MPDKVDYKRIQAIVESAIDMKVRQIVDEEITDKLTPLHNNIDKVLKIVSDDRQEIPIIEAKLDRHDVEIKELQAFAGIATA</sequence>
<evidence type="ECO:0000313" key="2">
    <source>
        <dbReference type="Proteomes" id="UP000176191"/>
    </source>
</evidence>
<reference evidence="1 2" key="1">
    <citation type="journal article" date="2016" name="Nat. Commun.">
        <title>Thousands of microbial genomes shed light on interconnected biogeochemical processes in an aquifer system.</title>
        <authorList>
            <person name="Anantharaman K."/>
            <person name="Brown C.T."/>
            <person name="Hug L.A."/>
            <person name="Sharon I."/>
            <person name="Castelle C.J."/>
            <person name="Probst A.J."/>
            <person name="Thomas B.C."/>
            <person name="Singh A."/>
            <person name="Wilkins M.J."/>
            <person name="Karaoz U."/>
            <person name="Brodie E.L."/>
            <person name="Williams K.H."/>
            <person name="Hubbard S.S."/>
            <person name="Banfield J.F."/>
        </authorList>
    </citation>
    <scope>NUCLEOTIDE SEQUENCE [LARGE SCALE GENOMIC DNA]</scope>
</reference>
<proteinExistence type="predicted"/>
<name>A0A1F5F3C7_9BACT</name>